<dbReference type="Pfam" id="PF04542">
    <property type="entry name" value="Sigma70_r2"/>
    <property type="match status" value="1"/>
</dbReference>
<dbReference type="InterPro" id="IPR013249">
    <property type="entry name" value="RNA_pol_sigma70_r4_t2"/>
</dbReference>
<evidence type="ECO:0000259" key="6">
    <source>
        <dbReference type="Pfam" id="PF08281"/>
    </source>
</evidence>
<dbReference type="InterPro" id="IPR013324">
    <property type="entry name" value="RNA_pol_sigma_r3/r4-like"/>
</dbReference>
<keyword evidence="3" id="KW-0731">Sigma factor</keyword>
<dbReference type="InterPro" id="IPR013325">
    <property type="entry name" value="RNA_pol_sigma_r2"/>
</dbReference>
<dbReference type="InterPro" id="IPR036388">
    <property type="entry name" value="WH-like_DNA-bd_sf"/>
</dbReference>
<dbReference type="Gene3D" id="1.10.1740.10">
    <property type="match status" value="1"/>
</dbReference>
<dbReference type="SUPFAM" id="SSF88659">
    <property type="entry name" value="Sigma3 and sigma4 domains of RNA polymerase sigma factors"/>
    <property type="match status" value="1"/>
</dbReference>
<name>A0A1M6Y5J6_XYLRU</name>
<dbReference type="Proteomes" id="UP000184130">
    <property type="component" value="Unassembled WGS sequence"/>
</dbReference>
<keyword evidence="4" id="KW-0804">Transcription</keyword>
<dbReference type="Pfam" id="PF08281">
    <property type="entry name" value="Sigma70_r4_2"/>
    <property type="match status" value="1"/>
</dbReference>
<evidence type="ECO:0000256" key="4">
    <source>
        <dbReference type="ARBA" id="ARBA00023163"/>
    </source>
</evidence>
<organism evidence="7 8">
    <name type="scientific">Xylanibacter ruminicola</name>
    <name type="common">Prevotella ruminicola</name>
    <dbReference type="NCBI Taxonomy" id="839"/>
    <lineage>
        <taxon>Bacteria</taxon>
        <taxon>Pseudomonadati</taxon>
        <taxon>Bacteroidota</taxon>
        <taxon>Bacteroidia</taxon>
        <taxon>Bacteroidales</taxon>
        <taxon>Prevotellaceae</taxon>
        <taxon>Xylanibacter</taxon>
    </lineage>
</organism>
<evidence type="ECO:0000256" key="3">
    <source>
        <dbReference type="ARBA" id="ARBA00023082"/>
    </source>
</evidence>
<dbReference type="SUPFAM" id="SSF88946">
    <property type="entry name" value="Sigma2 domain of RNA polymerase sigma factors"/>
    <property type="match status" value="1"/>
</dbReference>
<reference evidence="7 8" key="1">
    <citation type="submission" date="2016-11" db="EMBL/GenBank/DDBJ databases">
        <authorList>
            <person name="Jaros S."/>
            <person name="Januszkiewicz K."/>
            <person name="Wedrychowicz H."/>
        </authorList>
    </citation>
    <scope>NUCLEOTIDE SEQUENCE [LARGE SCALE GENOMIC DNA]</scope>
    <source>
        <strain evidence="7 8">KHT3</strain>
    </source>
</reference>
<dbReference type="InterPro" id="IPR007627">
    <property type="entry name" value="RNA_pol_sigma70_r2"/>
</dbReference>
<dbReference type="InterPro" id="IPR014284">
    <property type="entry name" value="RNA_pol_sigma-70_dom"/>
</dbReference>
<dbReference type="GO" id="GO:0016987">
    <property type="term" value="F:sigma factor activity"/>
    <property type="evidence" value="ECO:0007669"/>
    <property type="project" value="UniProtKB-KW"/>
</dbReference>
<dbReference type="PANTHER" id="PTHR43133:SF46">
    <property type="entry name" value="RNA POLYMERASE SIGMA-70 FACTOR ECF SUBFAMILY"/>
    <property type="match status" value="1"/>
</dbReference>
<evidence type="ECO:0000313" key="7">
    <source>
        <dbReference type="EMBL" id="SHL13570.1"/>
    </source>
</evidence>
<dbReference type="EMBL" id="FRBD01000024">
    <property type="protein sequence ID" value="SHL13570.1"/>
    <property type="molecule type" value="Genomic_DNA"/>
</dbReference>
<gene>
    <name evidence="7" type="ORF">SAMN05216463_12443</name>
</gene>
<dbReference type="GO" id="GO:0003677">
    <property type="term" value="F:DNA binding"/>
    <property type="evidence" value="ECO:0007669"/>
    <property type="project" value="InterPro"/>
</dbReference>
<dbReference type="NCBIfam" id="TIGR02937">
    <property type="entry name" value="sigma70-ECF"/>
    <property type="match status" value="1"/>
</dbReference>
<evidence type="ECO:0000259" key="5">
    <source>
        <dbReference type="Pfam" id="PF04542"/>
    </source>
</evidence>
<keyword evidence="2" id="KW-0805">Transcription regulation</keyword>
<comment type="similarity">
    <text evidence="1">Belongs to the sigma-70 factor family. ECF subfamily.</text>
</comment>
<dbReference type="AlphaFoldDB" id="A0A1M6Y5J6"/>
<evidence type="ECO:0000256" key="1">
    <source>
        <dbReference type="ARBA" id="ARBA00010641"/>
    </source>
</evidence>
<protein>
    <submittedName>
        <fullName evidence="7">RNA polymerase sigma-70 factor, ECF subfamily</fullName>
    </submittedName>
</protein>
<accession>A0A1M6Y5J6</accession>
<dbReference type="Gene3D" id="1.10.10.10">
    <property type="entry name" value="Winged helix-like DNA-binding domain superfamily/Winged helix DNA-binding domain"/>
    <property type="match status" value="1"/>
</dbReference>
<dbReference type="InterPro" id="IPR039425">
    <property type="entry name" value="RNA_pol_sigma-70-like"/>
</dbReference>
<dbReference type="CDD" id="cd06171">
    <property type="entry name" value="Sigma70_r4"/>
    <property type="match status" value="1"/>
</dbReference>
<feature type="domain" description="RNA polymerase sigma factor 70 region 4 type 2" evidence="6">
    <location>
        <begin position="116"/>
        <end position="166"/>
    </location>
</feature>
<dbReference type="PANTHER" id="PTHR43133">
    <property type="entry name" value="RNA POLYMERASE ECF-TYPE SIGMA FACTO"/>
    <property type="match status" value="1"/>
</dbReference>
<feature type="domain" description="RNA polymerase sigma-70 region 2" evidence="5">
    <location>
        <begin position="22"/>
        <end position="91"/>
    </location>
</feature>
<dbReference type="RefSeq" id="WP_073210807.1">
    <property type="nucleotide sequence ID" value="NZ_FRBD01000024.1"/>
</dbReference>
<dbReference type="GO" id="GO:0006352">
    <property type="term" value="P:DNA-templated transcription initiation"/>
    <property type="evidence" value="ECO:0007669"/>
    <property type="project" value="InterPro"/>
</dbReference>
<sequence length="179" mass="20597">MENEQQLLSAINQGDRTAMRQLYERYKGYAMSIGLRYTPEMSDVEDVVQDSFVTILTSIDKFDYRGEGSLKGWIGRIVANKAFDFVKQHERITFVDTIPDAPNDEPEIERIPPDVLTAMIAELPSGYRMILNLYVFEHCSHREIANKLGIKESTSSSQLSRARQLLAKMMTDYLKRHET</sequence>
<evidence type="ECO:0000256" key="2">
    <source>
        <dbReference type="ARBA" id="ARBA00023015"/>
    </source>
</evidence>
<evidence type="ECO:0000313" key="8">
    <source>
        <dbReference type="Proteomes" id="UP000184130"/>
    </source>
</evidence>
<proteinExistence type="inferred from homology"/>